<protein>
    <submittedName>
        <fullName evidence="2">Uncharacterized protein</fullName>
    </submittedName>
</protein>
<feature type="region of interest" description="Disordered" evidence="1">
    <location>
        <begin position="1"/>
        <end position="37"/>
    </location>
</feature>
<dbReference type="EMBL" id="AZBU02000005">
    <property type="protein sequence ID" value="TKR77792.1"/>
    <property type="molecule type" value="Genomic_DNA"/>
</dbReference>
<keyword evidence="3" id="KW-1185">Reference proteome</keyword>
<gene>
    <name evidence="2" type="ORF">L596_018704</name>
</gene>
<evidence type="ECO:0000313" key="3">
    <source>
        <dbReference type="Proteomes" id="UP000298663"/>
    </source>
</evidence>
<dbReference type="AlphaFoldDB" id="A0A4U5N663"/>
<accession>A0A4U5N663</accession>
<evidence type="ECO:0000256" key="1">
    <source>
        <dbReference type="SAM" id="MobiDB-lite"/>
    </source>
</evidence>
<reference evidence="2 3" key="2">
    <citation type="journal article" date="2019" name="G3 (Bethesda)">
        <title>Hybrid Assembly of the Genome of the Entomopathogenic Nematode Steinernema carpocapsae Identifies the X-Chromosome.</title>
        <authorList>
            <person name="Serra L."/>
            <person name="Macchietto M."/>
            <person name="Macias-Munoz A."/>
            <person name="McGill C.J."/>
            <person name="Rodriguez I.M."/>
            <person name="Rodriguez B."/>
            <person name="Murad R."/>
            <person name="Mortazavi A."/>
        </authorList>
    </citation>
    <scope>NUCLEOTIDE SEQUENCE [LARGE SCALE GENOMIC DNA]</scope>
    <source>
        <strain evidence="2 3">ALL</strain>
    </source>
</reference>
<organism evidence="2 3">
    <name type="scientific">Steinernema carpocapsae</name>
    <name type="common">Entomopathogenic nematode</name>
    <dbReference type="NCBI Taxonomy" id="34508"/>
    <lineage>
        <taxon>Eukaryota</taxon>
        <taxon>Metazoa</taxon>
        <taxon>Ecdysozoa</taxon>
        <taxon>Nematoda</taxon>
        <taxon>Chromadorea</taxon>
        <taxon>Rhabditida</taxon>
        <taxon>Tylenchina</taxon>
        <taxon>Panagrolaimomorpha</taxon>
        <taxon>Strongyloidoidea</taxon>
        <taxon>Steinernematidae</taxon>
        <taxon>Steinernema</taxon>
    </lineage>
</organism>
<reference evidence="2 3" key="1">
    <citation type="journal article" date="2015" name="Genome Biol.">
        <title>Comparative genomics of Steinernema reveals deeply conserved gene regulatory networks.</title>
        <authorList>
            <person name="Dillman A.R."/>
            <person name="Macchietto M."/>
            <person name="Porter C.F."/>
            <person name="Rogers A."/>
            <person name="Williams B."/>
            <person name="Antoshechkin I."/>
            <person name="Lee M.M."/>
            <person name="Goodwin Z."/>
            <person name="Lu X."/>
            <person name="Lewis E.E."/>
            <person name="Goodrich-Blair H."/>
            <person name="Stock S.P."/>
            <person name="Adams B.J."/>
            <person name="Sternberg P.W."/>
            <person name="Mortazavi A."/>
        </authorList>
    </citation>
    <scope>NUCLEOTIDE SEQUENCE [LARGE SCALE GENOMIC DNA]</scope>
    <source>
        <strain evidence="2 3">ALL</strain>
    </source>
</reference>
<name>A0A4U5N663_STECR</name>
<feature type="region of interest" description="Disordered" evidence="1">
    <location>
        <begin position="85"/>
        <end position="117"/>
    </location>
</feature>
<comment type="caution">
    <text evidence="2">The sequence shown here is derived from an EMBL/GenBank/DDBJ whole genome shotgun (WGS) entry which is preliminary data.</text>
</comment>
<evidence type="ECO:0000313" key="2">
    <source>
        <dbReference type="EMBL" id="TKR77792.1"/>
    </source>
</evidence>
<feature type="compositionally biased region" description="Acidic residues" evidence="1">
    <location>
        <begin position="85"/>
        <end position="113"/>
    </location>
</feature>
<proteinExistence type="predicted"/>
<sequence>MGERNLNVADDEETIEGVYEHERHRGHPRRTGEDGDEVLAGRVEHRVEHVEELHDEVPCELQQFQDSDLAHDQELHVAPLALESFFDDDDDDDDDDTVEDEGKDGTGGEDEGGENPLPFFMVRQSEDADVLGGIEESTTREKRIQDGLAVRTRAEFSWTFARGIRTLIVGHSTNYRIMKIYVVNKQVGGSISGVGKGIDPNYINRFDVSHLIAFTELLFCLWETSN</sequence>
<dbReference type="Proteomes" id="UP000298663">
    <property type="component" value="Unassembled WGS sequence"/>
</dbReference>